<dbReference type="AlphaFoldDB" id="A0A4P2VK22"/>
<keyword evidence="2" id="KW-1185">Reference proteome</keyword>
<reference evidence="1 2" key="1">
    <citation type="submission" date="2018-12" db="EMBL/GenBank/DDBJ databases">
        <title>Rubrispira sanarue gen. nov., sp., nov., a member of the order Silvanigrellales, isolated from a brackish lake in Hamamatsu Japan.</title>
        <authorList>
            <person name="Maejima Y."/>
            <person name="Iino T."/>
            <person name="Muraguchi Y."/>
            <person name="Fukuda K."/>
            <person name="Nojiri H."/>
            <person name="Ohkuma M."/>
            <person name="Moriuchi R."/>
            <person name="Dohra H."/>
            <person name="Kimbara K."/>
            <person name="Shintani M."/>
        </authorList>
    </citation>
    <scope>NUCLEOTIDE SEQUENCE [LARGE SCALE GENOMIC DNA]</scope>
    <source>
        <strain evidence="1 2">RF1110005</strain>
    </source>
</reference>
<sequence>MPCSFLRIAEKLFTKGSNIKTIQIRRKNENLRVEYIATKVIECISRPRQKKLAFSLNKKRWSFKILYFKLFKNISKRSDNRTYA</sequence>
<gene>
    <name evidence="1" type="ORF">JCM31447_20100</name>
</gene>
<protein>
    <submittedName>
        <fullName evidence="1">Uncharacterized protein</fullName>
    </submittedName>
</protein>
<name>A0A4P2VK22_FLUSA</name>
<dbReference type="KEGG" id="sbf:JCM31447_20100"/>
<organism evidence="1 2">
    <name type="scientific">Fluviispira sanaruensis</name>
    <dbReference type="NCBI Taxonomy" id="2493639"/>
    <lineage>
        <taxon>Bacteria</taxon>
        <taxon>Pseudomonadati</taxon>
        <taxon>Bdellovibrionota</taxon>
        <taxon>Oligoflexia</taxon>
        <taxon>Silvanigrellales</taxon>
        <taxon>Silvanigrellaceae</taxon>
        <taxon>Fluviispira</taxon>
    </lineage>
</organism>
<dbReference type="Proteomes" id="UP000291236">
    <property type="component" value="Chromosome"/>
</dbReference>
<evidence type="ECO:0000313" key="1">
    <source>
        <dbReference type="EMBL" id="BBH53566.1"/>
    </source>
</evidence>
<evidence type="ECO:0000313" key="2">
    <source>
        <dbReference type="Proteomes" id="UP000291236"/>
    </source>
</evidence>
<dbReference type="EMBL" id="AP019368">
    <property type="protein sequence ID" value="BBH53566.1"/>
    <property type="molecule type" value="Genomic_DNA"/>
</dbReference>
<proteinExistence type="predicted"/>
<accession>A0A4P2VK22</accession>